<dbReference type="AlphaFoldDB" id="A0A0E9RPU2"/>
<evidence type="ECO:0000313" key="1">
    <source>
        <dbReference type="EMBL" id="JAH31191.1"/>
    </source>
</evidence>
<proteinExistence type="predicted"/>
<accession>A0A0E9RPU2</accession>
<reference evidence="1" key="2">
    <citation type="journal article" date="2015" name="Fish Shellfish Immunol.">
        <title>Early steps in the European eel (Anguilla anguilla)-Vibrio vulnificus interaction in the gills: Role of the RtxA13 toxin.</title>
        <authorList>
            <person name="Callol A."/>
            <person name="Pajuelo D."/>
            <person name="Ebbesson L."/>
            <person name="Teles M."/>
            <person name="MacKenzie S."/>
            <person name="Amaro C."/>
        </authorList>
    </citation>
    <scope>NUCLEOTIDE SEQUENCE</scope>
</reference>
<reference evidence="1" key="1">
    <citation type="submission" date="2014-11" db="EMBL/GenBank/DDBJ databases">
        <authorList>
            <person name="Amaro Gonzalez C."/>
        </authorList>
    </citation>
    <scope>NUCLEOTIDE SEQUENCE</scope>
</reference>
<name>A0A0E9RPU2_ANGAN</name>
<dbReference type="EMBL" id="GBXM01077386">
    <property type="protein sequence ID" value="JAH31191.1"/>
    <property type="molecule type" value="Transcribed_RNA"/>
</dbReference>
<organism evidence="1">
    <name type="scientific">Anguilla anguilla</name>
    <name type="common">European freshwater eel</name>
    <name type="synonym">Muraena anguilla</name>
    <dbReference type="NCBI Taxonomy" id="7936"/>
    <lineage>
        <taxon>Eukaryota</taxon>
        <taxon>Metazoa</taxon>
        <taxon>Chordata</taxon>
        <taxon>Craniata</taxon>
        <taxon>Vertebrata</taxon>
        <taxon>Euteleostomi</taxon>
        <taxon>Actinopterygii</taxon>
        <taxon>Neopterygii</taxon>
        <taxon>Teleostei</taxon>
        <taxon>Anguilliformes</taxon>
        <taxon>Anguillidae</taxon>
        <taxon>Anguilla</taxon>
    </lineage>
</organism>
<sequence length="70" mass="7753">MKRKINISASNSNGMHCASTIIISQMLIVLFCILSKSSALTTFTCVYTSFLFLPCLTNITKHSVIKNHLC</sequence>
<protein>
    <submittedName>
        <fullName evidence="1">Uncharacterized protein</fullName>
    </submittedName>
</protein>